<reference evidence="2" key="1">
    <citation type="submission" date="2020-04" db="EMBL/GenBank/DDBJ databases">
        <authorList>
            <person name="Alioto T."/>
            <person name="Alioto T."/>
            <person name="Gomez Garrido J."/>
        </authorList>
    </citation>
    <scope>NUCLEOTIDE SEQUENCE</scope>
    <source>
        <strain evidence="2">A484AB</strain>
    </source>
</reference>
<feature type="region of interest" description="Disordered" evidence="1">
    <location>
        <begin position="37"/>
        <end position="93"/>
    </location>
</feature>
<accession>A0A6S7FXD5</accession>
<proteinExistence type="predicted"/>
<comment type="caution">
    <text evidence="2">The sequence shown here is derived from an EMBL/GenBank/DDBJ whole genome shotgun (WGS) entry which is preliminary data.</text>
</comment>
<evidence type="ECO:0000313" key="2">
    <source>
        <dbReference type="EMBL" id="CAB3982213.1"/>
    </source>
</evidence>
<name>A0A6S7FXD5_PARCT</name>
<dbReference type="Proteomes" id="UP001152795">
    <property type="component" value="Unassembled WGS sequence"/>
</dbReference>
<gene>
    <name evidence="2" type="ORF">PACLA_8A030630</name>
</gene>
<feature type="compositionally biased region" description="Polar residues" evidence="1">
    <location>
        <begin position="37"/>
        <end position="59"/>
    </location>
</feature>
<sequence>MDANFYKFLELSEYPNNIFELNFIKWQLNGKIKTATPSHNNTLQTSPQQVNTTPQYQTSPQQVNTTPQFQTPPQQVNTSQYQTSPQQISVPSPSKVLTADFPPLPVKLAKLKKHVNIVEGQFNAFTLELPRTPEQATETIIIDEKSTTVEPDNKITDSEPTFPSLTAYLEDFMSANEETQIPQVYTTPVKVTHRGKDILAARKSFEEEIETEKKEKKTPARKCKREPADVAIDARDTFTFHSMLQLNQIGSHTPFFFSYIVYHYY</sequence>
<organism evidence="2 3">
    <name type="scientific">Paramuricea clavata</name>
    <name type="common">Red gorgonian</name>
    <name type="synonym">Violescent sea-whip</name>
    <dbReference type="NCBI Taxonomy" id="317549"/>
    <lineage>
        <taxon>Eukaryota</taxon>
        <taxon>Metazoa</taxon>
        <taxon>Cnidaria</taxon>
        <taxon>Anthozoa</taxon>
        <taxon>Octocorallia</taxon>
        <taxon>Malacalcyonacea</taxon>
        <taxon>Plexauridae</taxon>
        <taxon>Paramuricea</taxon>
    </lineage>
</organism>
<keyword evidence="3" id="KW-1185">Reference proteome</keyword>
<feature type="compositionally biased region" description="Polar residues" evidence="1">
    <location>
        <begin position="79"/>
        <end position="92"/>
    </location>
</feature>
<dbReference type="EMBL" id="CACRXK020000478">
    <property type="protein sequence ID" value="CAB3982213.1"/>
    <property type="molecule type" value="Genomic_DNA"/>
</dbReference>
<evidence type="ECO:0000256" key="1">
    <source>
        <dbReference type="SAM" id="MobiDB-lite"/>
    </source>
</evidence>
<dbReference type="AlphaFoldDB" id="A0A6S7FXD5"/>
<feature type="compositionally biased region" description="Low complexity" evidence="1">
    <location>
        <begin position="60"/>
        <end position="78"/>
    </location>
</feature>
<protein>
    <submittedName>
        <fullName evidence="2">Uncharacterized protein</fullName>
    </submittedName>
</protein>
<evidence type="ECO:0000313" key="3">
    <source>
        <dbReference type="Proteomes" id="UP001152795"/>
    </source>
</evidence>